<organism evidence="1 2">
    <name type="scientific">Candidatus Iainarchaeum sp</name>
    <dbReference type="NCBI Taxonomy" id="3101447"/>
    <lineage>
        <taxon>Archaea</taxon>
        <taxon>Candidatus Iainarchaeota</taxon>
        <taxon>Candidatus Iainarchaeia</taxon>
        <taxon>Candidatus Iainarchaeales</taxon>
        <taxon>Candidatus Iainarchaeaceae</taxon>
        <taxon>Candidatus Iainarchaeum</taxon>
    </lineage>
</organism>
<name>A0A2D6LQ68_9ARCH</name>
<protein>
    <submittedName>
        <fullName evidence="1">Uncharacterized protein</fullName>
    </submittedName>
</protein>
<dbReference type="EMBL" id="NZBD01000015">
    <property type="protein sequence ID" value="MAG18347.1"/>
    <property type="molecule type" value="Genomic_DNA"/>
</dbReference>
<dbReference type="Proteomes" id="UP000226712">
    <property type="component" value="Unassembled WGS sequence"/>
</dbReference>
<evidence type="ECO:0000313" key="2">
    <source>
        <dbReference type="Proteomes" id="UP000226712"/>
    </source>
</evidence>
<proteinExistence type="predicted"/>
<evidence type="ECO:0000313" key="1">
    <source>
        <dbReference type="EMBL" id="MAG18347.1"/>
    </source>
</evidence>
<dbReference type="AlphaFoldDB" id="A0A2D6LQ68"/>
<sequence>MTQEGKKKVTFCSSCGSVNIKPSYAMGTIDNRVECLDCKTLEFPIEAEEKFRQKFLEEKK</sequence>
<accession>A0A2D6LQ68</accession>
<comment type="caution">
    <text evidence="1">The sequence shown here is derived from an EMBL/GenBank/DDBJ whole genome shotgun (WGS) entry which is preliminary data.</text>
</comment>
<gene>
    <name evidence="1" type="ORF">CL944_02650</name>
</gene>
<reference evidence="2" key="1">
    <citation type="submission" date="2017-09" db="EMBL/GenBank/DDBJ databases">
        <title>The Reconstruction of 2,631 Draft Metagenome-Assembled Genomes from the Global Oceans.</title>
        <authorList>
            <person name="Tully B.J."/>
            <person name="Graham E.D."/>
            <person name="Heidelberg J.F."/>
        </authorList>
    </citation>
    <scope>NUCLEOTIDE SEQUENCE [LARGE SCALE GENOMIC DNA]</scope>
</reference>